<gene>
    <name evidence="1" type="ORF">Psch_00833</name>
</gene>
<proteinExistence type="predicted"/>
<organism evidence="1 2">
    <name type="scientific">Pelotomaculum schinkii</name>
    <dbReference type="NCBI Taxonomy" id="78350"/>
    <lineage>
        <taxon>Bacteria</taxon>
        <taxon>Bacillati</taxon>
        <taxon>Bacillota</taxon>
        <taxon>Clostridia</taxon>
        <taxon>Eubacteriales</taxon>
        <taxon>Desulfotomaculaceae</taxon>
        <taxon>Pelotomaculum</taxon>
    </lineage>
</organism>
<dbReference type="EMBL" id="QFGA01000001">
    <property type="protein sequence ID" value="TEB07286.1"/>
    <property type="molecule type" value="Genomic_DNA"/>
</dbReference>
<protein>
    <submittedName>
        <fullName evidence="1">Uncharacterized protein</fullName>
    </submittedName>
</protein>
<dbReference type="Proteomes" id="UP000298324">
    <property type="component" value="Unassembled WGS sequence"/>
</dbReference>
<accession>A0A4Y7REQ6</accession>
<evidence type="ECO:0000313" key="2">
    <source>
        <dbReference type="Proteomes" id="UP000298324"/>
    </source>
</evidence>
<evidence type="ECO:0000313" key="1">
    <source>
        <dbReference type="EMBL" id="TEB07286.1"/>
    </source>
</evidence>
<dbReference type="RefSeq" id="WP_190239222.1">
    <property type="nucleotide sequence ID" value="NZ_QFGA01000001.1"/>
</dbReference>
<keyword evidence="2" id="KW-1185">Reference proteome</keyword>
<name>A0A4Y7REQ6_9FIRM</name>
<reference evidence="1 2" key="1">
    <citation type="journal article" date="2018" name="Environ. Microbiol.">
        <title>Novel energy conservation strategies and behaviour of Pelotomaculum schinkii driving syntrophic propionate catabolism.</title>
        <authorList>
            <person name="Hidalgo-Ahumada C.A.P."/>
            <person name="Nobu M.K."/>
            <person name="Narihiro T."/>
            <person name="Tamaki H."/>
            <person name="Liu W.T."/>
            <person name="Kamagata Y."/>
            <person name="Stams A.J.M."/>
            <person name="Imachi H."/>
            <person name="Sousa D.Z."/>
        </authorList>
    </citation>
    <scope>NUCLEOTIDE SEQUENCE [LARGE SCALE GENOMIC DNA]</scope>
    <source>
        <strain evidence="1 2">HH</strain>
    </source>
</reference>
<dbReference type="AlphaFoldDB" id="A0A4Y7REQ6"/>
<comment type="caution">
    <text evidence="1">The sequence shown here is derived from an EMBL/GenBank/DDBJ whole genome shotgun (WGS) entry which is preliminary data.</text>
</comment>
<sequence length="49" mass="5456">MSRNSGVTKENVHKVLGISKDELEDVNKAWLRESSPVLSGRAKQHMPPV</sequence>